<reference evidence="4" key="1">
    <citation type="submission" date="2025-08" db="UniProtKB">
        <authorList>
            <consortium name="Ensembl"/>
        </authorList>
    </citation>
    <scope>IDENTIFICATION</scope>
</reference>
<proteinExistence type="predicted"/>
<dbReference type="InterPro" id="IPR001611">
    <property type="entry name" value="Leu-rich_rpt"/>
</dbReference>
<dbReference type="InterPro" id="IPR040091">
    <property type="entry name" value="LRRC56"/>
</dbReference>
<keyword evidence="5" id="KW-1185">Reference proteome</keyword>
<reference evidence="4" key="2">
    <citation type="submission" date="2025-09" db="UniProtKB">
        <authorList>
            <consortium name="Ensembl"/>
        </authorList>
    </citation>
    <scope>IDENTIFICATION</scope>
</reference>
<dbReference type="InterPro" id="IPR032675">
    <property type="entry name" value="LRR_dom_sf"/>
</dbReference>
<dbReference type="PANTHER" id="PTHR22708">
    <property type="entry name" value="LEUCINE-RICH REPEAT-CONTAINING PROTEIN 56"/>
    <property type="match status" value="1"/>
</dbReference>
<evidence type="ECO:0000256" key="3">
    <source>
        <dbReference type="SAM" id="Phobius"/>
    </source>
</evidence>
<dbReference type="PROSITE" id="PS51450">
    <property type="entry name" value="LRR"/>
    <property type="match status" value="2"/>
</dbReference>
<dbReference type="Pfam" id="PF12799">
    <property type="entry name" value="LRR_4"/>
    <property type="match status" value="1"/>
</dbReference>
<evidence type="ECO:0000256" key="1">
    <source>
        <dbReference type="ARBA" id="ARBA00022614"/>
    </source>
</evidence>
<dbReference type="Ensembl" id="ENSCSRT00000003765.1">
    <property type="protein sequence ID" value="ENSCSRP00000003638.1"/>
    <property type="gene ID" value="ENSCSRG00000002735.1"/>
</dbReference>
<dbReference type="Proteomes" id="UP000694403">
    <property type="component" value="Unplaced"/>
</dbReference>
<dbReference type="PANTHER" id="PTHR22708:SF0">
    <property type="entry name" value="LEUCINE-RICH REPEAT-CONTAINING PROTEIN 56"/>
    <property type="match status" value="1"/>
</dbReference>
<keyword evidence="2" id="KW-0677">Repeat</keyword>
<accession>A0A8C3RV60</accession>
<keyword evidence="3" id="KW-1133">Transmembrane helix</keyword>
<evidence type="ECO:0000313" key="4">
    <source>
        <dbReference type="Ensembl" id="ENSCSRP00000003638.1"/>
    </source>
</evidence>
<keyword evidence="1" id="KW-0433">Leucine-rich repeat</keyword>
<dbReference type="Gene3D" id="3.80.10.10">
    <property type="entry name" value="Ribonuclease Inhibitor"/>
    <property type="match status" value="1"/>
</dbReference>
<keyword evidence="3" id="KW-0472">Membrane</keyword>
<feature type="transmembrane region" description="Helical" evidence="3">
    <location>
        <begin position="376"/>
        <end position="402"/>
    </location>
</feature>
<organism evidence="4 5">
    <name type="scientific">Chelydra serpentina</name>
    <name type="common">Snapping turtle</name>
    <name type="synonym">Testudo serpentina</name>
    <dbReference type="NCBI Taxonomy" id="8475"/>
    <lineage>
        <taxon>Eukaryota</taxon>
        <taxon>Metazoa</taxon>
        <taxon>Chordata</taxon>
        <taxon>Craniata</taxon>
        <taxon>Vertebrata</taxon>
        <taxon>Euteleostomi</taxon>
        <taxon>Archelosauria</taxon>
        <taxon>Testudinata</taxon>
        <taxon>Testudines</taxon>
        <taxon>Cryptodira</taxon>
        <taxon>Durocryptodira</taxon>
        <taxon>Americhelydia</taxon>
        <taxon>Chelydroidea</taxon>
        <taxon>Chelydridae</taxon>
        <taxon>Chelydra</taxon>
    </lineage>
</organism>
<dbReference type="SUPFAM" id="SSF52058">
    <property type="entry name" value="L domain-like"/>
    <property type="match status" value="1"/>
</dbReference>
<protein>
    <submittedName>
        <fullName evidence="4">Leucine rich repeat containing 56</fullName>
    </submittedName>
</protein>
<dbReference type="AlphaFoldDB" id="A0A8C3RV60"/>
<evidence type="ECO:0000256" key="2">
    <source>
        <dbReference type="ARBA" id="ARBA00022737"/>
    </source>
</evidence>
<keyword evidence="3" id="KW-0812">Transmembrane</keyword>
<name>A0A8C3RV60_CHESE</name>
<dbReference type="InterPro" id="IPR025875">
    <property type="entry name" value="Leu-rich_rpt_4"/>
</dbReference>
<evidence type="ECO:0000313" key="5">
    <source>
        <dbReference type="Proteomes" id="UP000694403"/>
    </source>
</evidence>
<sequence>MELNWNLGRVLRPGSATVRVTDLRWQGLLNPSPLVKDDGELLMDEYLSPSKLKALTGVDDLQQVKALEMCVDTRENSLGNFGAYLPNLRQLKLNNSLLVSVRDLGTTLSHLQVLWMARCGLTDLDGISSCSSLKELYIAYNNISDLSQVSLLDHLEILDLEGNNIEDINQIQYLGLCGKLNSLTVEGNLICLKPNPEFSEVPDYNYRAEVKKLIPHLKYLDEILATQITIPPSRKMNKDWLIVKESIKEGSLAKDISRFGMSNFSPFIGADVNTQSIGLYPWSSWPTAIDGSGGGIAQWFEHWPAKPRVVSSILEGRVGLDDLLRSFLTLIFYDSMIYLPWTLSKSFLTPVIVLAFTTSPGNEFRRLTVRCVKKYFLIFFLNLLPVNVIGSPLVHVLCFYILHDMCFTMVS</sequence>